<organism evidence="2">
    <name type="scientific">biofilter metagenome</name>
    <dbReference type="NCBI Taxonomy" id="1070537"/>
    <lineage>
        <taxon>unclassified sequences</taxon>
        <taxon>metagenomes</taxon>
        <taxon>ecological metagenomes</taxon>
    </lineage>
</organism>
<feature type="transmembrane region" description="Helical" evidence="1">
    <location>
        <begin position="109"/>
        <end position="129"/>
    </location>
</feature>
<dbReference type="InterPro" id="IPR008020">
    <property type="entry name" value="G8P"/>
</dbReference>
<gene>
    <name evidence="2" type="ORF">MCM2015_pMC4_10</name>
</gene>
<dbReference type="EMBL" id="LT158604">
    <property type="protein sequence ID" value="CVK35568.1"/>
    <property type="molecule type" value="Genomic_DNA"/>
</dbReference>
<keyword evidence="1" id="KW-1133">Transmembrane helix</keyword>
<proteinExistence type="predicted"/>
<feature type="transmembrane region" description="Helical" evidence="1">
    <location>
        <begin position="149"/>
        <end position="166"/>
    </location>
</feature>
<reference evidence="2" key="1">
    <citation type="journal article" date="2016" name="Sci. Rep.">
        <title>Genomics of high molecular weight plasmids isolated from an on-farm biopurification system.</title>
        <authorList>
            <person name="Martini M.C."/>
            <person name="Wibberg D."/>
            <person name="Lozano M."/>
            <person name="Torres Tejerizo G."/>
            <person name="Albicoro F.J."/>
            <person name="Jaenicke S."/>
            <person name="van Elsas J.D."/>
            <person name="Petroni A."/>
            <person name="Garcillan-Barcia M.P."/>
            <person name="de la Cruz F."/>
            <person name="Schluter A."/>
            <person name="Puhler A."/>
            <person name="Pistorio M."/>
            <person name="Lagares A."/>
            <person name="Del Papa M.F."/>
        </authorList>
    </citation>
    <scope>NUCLEOTIDE SEQUENCE</scope>
    <source>
        <plasmid evidence="2">pMC4</plasmid>
    </source>
</reference>
<keyword evidence="2" id="KW-0614">Plasmid</keyword>
<protein>
    <submittedName>
        <fullName evidence="2">Uncharacterized protein</fullName>
    </submittedName>
</protein>
<sequence>MRLLARCRRPPDAPGCAHPGFSRRPGQRWCHLWRYRAHRRGVRGRCFDPSADFAHGRVFGRLASLRQVEERFQPIGAFLRLLRAAIAIPRTQQYQPLENSMKQWKLARLAAIPGVVGTGLLYASTAAHAALPAALEAALEEAKTNVDTVATAVLLVLVVILGFMLIRKAMK</sequence>
<name>A0A193SBQ7_9ZZZZ</name>
<geneLocation type="plasmid" evidence="2">
    <name>pMC4</name>
</geneLocation>
<dbReference type="AlphaFoldDB" id="A0A193SBQ7"/>
<dbReference type="Pfam" id="PF05356">
    <property type="entry name" value="Phage_Coat_B"/>
    <property type="match status" value="1"/>
</dbReference>
<keyword evidence="1" id="KW-0812">Transmembrane</keyword>
<evidence type="ECO:0000256" key="1">
    <source>
        <dbReference type="SAM" id="Phobius"/>
    </source>
</evidence>
<keyword evidence="1" id="KW-0472">Membrane</keyword>
<accession>A0A193SBQ7</accession>
<evidence type="ECO:0000313" key="2">
    <source>
        <dbReference type="EMBL" id="CVK35568.1"/>
    </source>
</evidence>